<dbReference type="SMART" id="SM00382">
    <property type="entry name" value="AAA"/>
    <property type="match status" value="1"/>
</dbReference>
<evidence type="ECO:0000256" key="2">
    <source>
        <dbReference type="ARBA" id="ARBA00022692"/>
    </source>
</evidence>
<evidence type="ECO:0000256" key="6">
    <source>
        <dbReference type="ARBA" id="ARBA00023136"/>
    </source>
</evidence>
<keyword evidence="2 7" id="KW-0812">Transmembrane</keyword>
<evidence type="ECO:0000259" key="8">
    <source>
        <dbReference type="PROSITE" id="PS50893"/>
    </source>
</evidence>
<dbReference type="GO" id="GO:0005524">
    <property type="term" value="F:ATP binding"/>
    <property type="evidence" value="ECO:0007669"/>
    <property type="project" value="UniProtKB-KW"/>
</dbReference>
<dbReference type="PANTHER" id="PTHR43394">
    <property type="entry name" value="ATP-DEPENDENT PERMEASE MDL1, MITOCHONDRIAL"/>
    <property type="match status" value="1"/>
</dbReference>
<dbReference type="RefSeq" id="WP_317081070.1">
    <property type="nucleotide sequence ID" value="NZ_JASVDY010000001.1"/>
</dbReference>
<keyword evidence="3" id="KW-0547">Nucleotide-binding</keyword>
<proteinExistence type="predicted"/>
<keyword evidence="5 7" id="KW-1133">Transmembrane helix</keyword>
<dbReference type="Gene3D" id="3.40.50.300">
    <property type="entry name" value="P-loop containing nucleotide triphosphate hydrolases"/>
    <property type="match status" value="1"/>
</dbReference>
<feature type="transmembrane region" description="Helical" evidence="7">
    <location>
        <begin position="183"/>
        <end position="202"/>
    </location>
</feature>
<evidence type="ECO:0000259" key="9">
    <source>
        <dbReference type="PROSITE" id="PS50929"/>
    </source>
</evidence>
<feature type="transmembrane region" description="Helical" evidence="7">
    <location>
        <begin position="37"/>
        <end position="60"/>
    </location>
</feature>
<dbReference type="Pfam" id="PF00005">
    <property type="entry name" value="ABC_tran"/>
    <property type="match status" value="1"/>
</dbReference>
<evidence type="ECO:0000313" key="11">
    <source>
        <dbReference type="Proteomes" id="UP001278188"/>
    </source>
</evidence>
<dbReference type="InterPro" id="IPR036640">
    <property type="entry name" value="ABC1_TM_sf"/>
</dbReference>
<dbReference type="InterPro" id="IPR003593">
    <property type="entry name" value="AAA+_ATPase"/>
</dbReference>
<dbReference type="InterPro" id="IPR003439">
    <property type="entry name" value="ABC_transporter-like_ATP-bd"/>
</dbReference>
<accession>A0ABU3WAL7</accession>
<dbReference type="SUPFAM" id="SSF52540">
    <property type="entry name" value="P-loop containing nucleoside triphosphate hydrolases"/>
    <property type="match status" value="1"/>
</dbReference>
<dbReference type="EMBL" id="JASVDY010000001">
    <property type="protein sequence ID" value="MDV2467443.1"/>
    <property type="molecule type" value="Genomic_DNA"/>
</dbReference>
<keyword evidence="4 10" id="KW-0067">ATP-binding</keyword>
<gene>
    <name evidence="10" type="ORF">QR674_00370</name>
</gene>
<feature type="transmembrane region" description="Helical" evidence="7">
    <location>
        <begin position="153"/>
        <end position="177"/>
    </location>
</feature>
<dbReference type="Gene3D" id="1.20.1560.10">
    <property type="entry name" value="ABC transporter type 1, transmembrane domain"/>
    <property type="match status" value="1"/>
</dbReference>
<protein>
    <submittedName>
        <fullName evidence="10">ABC transporter ATP-binding protein</fullName>
    </submittedName>
</protein>
<dbReference type="PROSITE" id="PS00211">
    <property type="entry name" value="ABC_TRANSPORTER_1"/>
    <property type="match status" value="1"/>
</dbReference>
<organism evidence="10 11">
    <name type="scientific">Acinetobacter chinensis</name>
    <dbReference type="NCBI Taxonomy" id="2004650"/>
    <lineage>
        <taxon>Bacteria</taxon>
        <taxon>Pseudomonadati</taxon>
        <taxon>Pseudomonadota</taxon>
        <taxon>Gammaproteobacteria</taxon>
        <taxon>Moraxellales</taxon>
        <taxon>Moraxellaceae</taxon>
        <taxon>Acinetobacter</taxon>
    </lineage>
</organism>
<dbReference type="InterPro" id="IPR027417">
    <property type="entry name" value="P-loop_NTPase"/>
</dbReference>
<evidence type="ECO:0000256" key="1">
    <source>
        <dbReference type="ARBA" id="ARBA00004651"/>
    </source>
</evidence>
<comment type="subcellular location">
    <subcellularLocation>
        <location evidence="1">Cell membrane</location>
        <topology evidence="1">Multi-pass membrane protein</topology>
    </subcellularLocation>
</comment>
<feature type="domain" description="ABC transmembrane type-1" evidence="9">
    <location>
        <begin position="40"/>
        <end position="326"/>
    </location>
</feature>
<dbReference type="Pfam" id="PF00664">
    <property type="entry name" value="ABC_membrane"/>
    <property type="match status" value="1"/>
</dbReference>
<dbReference type="PANTHER" id="PTHR43394:SF1">
    <property type="entry name" value="ATP-BINDING CASSETTE SUB-FAMILY B MEMBER 10, MITOCHONDRIAL"/>
    <property type="match status" value="1"/>
</dbReference>
<feature type="transmembrane region" description="Helical" evidence="7">
    <location>
        <begin position="80"/>
        <end position="97"/>
    </location>
</feature>
<comment type="caution">
    <text evidence="10">The sequence shown here is derived from an EMBL/GenBank/DDBJ whole genome shotgun (WGS) entry which is preliminary data.</text>
</comment>
<sequence>MNLAAHLNLNPNQLHQIPQLPDTPWRFILFALQRIKWWLVIILTLQIIATFSAVLIPYSLGKIISIITQSDFKQFEISTLWAPLFLFIGVNITEVVFGRIAGFMRVYVAPFQRSWVSSEMFAYLQHHSQRFLNQNFAGSLATRISETAMGCNMVTWAIIFDFIPVVLTMLFSTILLYFVSIELALFCCAWSVLFLFISYKLARKSQLYSKQFASARSETVGRIVDVVTNLSLVKYFARNAFERHFLNQYLVKEVGAARKAFTYNEKLQLFQFTAAVVLKVGILSIAIWLWSHQKISVGQFVMCITLAFAIISEAKNISRRFLDIFEFIGNVENGVRSIIHPHDLVDHPSAKALVVRQPSIEFRNVSFSYDNGKNIFDNFNLKIKAGERVGLVGFSGSGKSTFINLIMRMYDVSQGEILIDGQAIDKVTLNSLHQHISYIPQDSSLFHRSLADNIRYGRLDATQDEIEHFSRMACAHEFISKLDKGYATIAGERGVNLSGGQRQRIAIARALIHNAPILIMDEATASLDSITETEIQKSLSYLMQNRTCIVIAHRLSTVMNLDRIIYLKDGKVIEDSSPYELLNRSNGAFKSLWDHQSAVA</sequence>
<dbReference type="InterPro" id="IPR039421">
    <property type="entry name" value="Type_1_exporter"/>
</dbReference>
<feature type="domain" description="ABC transporter" evidence="8">
    <location>
        <begin position="360"/>
        <end position="594"/>
    </location>
</feature>
<evidence type="ECO:0000256" key="7">
    <source>
        <dbReference type="SAM" id="Phobius"/>
    </source>
</evidence>
<dbReference type="SUPFAM" id="SSF90123">
    <property type="entry name" value="ABC transporter transmembrane region"/>
    <property type="match status" value="1"/>
</dbReference>
<feature type="transmembrane region" description="Helical" evidence="7">
    <location>
        <begin position="295"/>
        <end position="312"/>
    </location>
</feature>
<keyword evidence="11" id="KW-1185">Reference proteome</keyword>
<keyword evidence="6 7" id="KW-0472">Membrane</keyword>
<dbReference type="InterPro" id="IPR017871">
    <property type="entry name" value="ABC_transporter-like_CS"/>
</dbReference>
<dbReference type="PROSITE" id="PS50929">
    <property type="entry name" value="ABC_TM1F"/>
    <property type="match status" value="1"/>
</dbReference>
<name>A0ABU3WAL7_9GAMM</name>
<dbReference type="InterPro" id="IPR011527">
    <property type="entry name" value="ABC1_TM_dom"/>
</dbReference>
<reference evidence="10 11" key="1">
    <citation type="submission" date="2023-06" db="EMBL/GenBank/DDBJ databases">
        <title>Genomic Analysis of Acinetobacter Strains Recovered from South Australian Aquatic Samples provides Insights into the Circulation of Antibiotic Resistance determinants in the Environment.</title>
        <authorList>
            <person name="Tobin L."/>
            <person name="Jarocki V.M."/>
            <person name="Kenyon J."/>
            <person name="Drigo B."/>
            <person name="Donner E."/>
            <person name="Djordjevic S.P."/>
            <person name="Hamidian M."/>
        </authorList>
    </citation>
    <scope>NUCLEOTIDE SEQUENCE [LARGE SCALE GENOMIC DNA]</scope>
    <source>
        <strain evidence="10 11">SAAc652</strain>
    </source>
</reference>
<feature type="transmembrane region" description="Helical" evidence="7">
    <location>
        <begin position="269"/>
        <end position="289"/>
    </location>
</feature>
<evidence type="ECO:0000256" key="4">
    <source>
        <dbReference type="ARBA" id="ARBA00022840"/>
    </source>
</evidence>
<evidence type="ECO:0000256" key="5">
    <source>
        <dbReference type="ARBA" id="ARBA00022989"/>
    </source>
</evidence>
<dbReference type="PROSITE" id="PS50893">
    <property type="entry name" value="ABC_TRANSPORTER_2"/>
    <property type="match status" value="1"/>
</dbReference>
<evidence type="ECO:0000256" key="3">
    <source>
        <dbReference type="ARBA" id="ARBA00022741"/>
    </source>
</evidence>
<evidence type="ECO:0000313" key="10">
    <source>
        <dbReference type="EMBL" id="MDV2467443.1"/>
    </source>
</evidence>
<dbReference type="Proteomes" id="UP001278188">
    <property type="component" value="Unassembled WGS sequence"/>
</dbReference>